<proteinExistence type="predicted"/>
<accession>A0A2G5VCG0</accession>
<gene>
    <name evidence="3" type="primary">Cnig_chr_II.g8040</name>
    <name evidence="3" type="ORF">B9Z55_008040</name>
</gene>
<evidence type="ECO:0000313" key="4">
    <source>
        <dbReference type="Proteomes" id="UP000230233"/>
    </source>
</evidence>
<dbReference type="AlphaFoldDB" id="A0A2G5VCG0"/>
<name>A0A2G5VCG0_9PELO</name>
<feature type="compositionally biased region" description="Basic residues" evidence="1">
    <location>
        <begin position="112"/>
        <end position="123"/>
    </location>
</feature>
<organism evidence="3 4">
    <name type="scientific">Caenorhabditis nigoni</name>
    <dbReference type="NCBI Taxonomy" id="1611254"/>
    <lineage>
        <taxon>Eukaryota</taxon>
        <taxon>Metazoa</taxon>
        <taxon>Ecdysozoa</taxon>
        <taxon>Nematoda</taxon>
        <taxon>Chromadorea</taxon>
        <taxon>Rhabditida</taxon>
        <taxon>Rhabditina</taxon>
        <taxon>Rhabditomorpha</taxon>
        <taxon>Rhabditoidea</taxon>
        <taxon>Rhabditidae</taxon>
        <taxon>Peloderinae</taxon>
        <taxon>Caenorhabditis</taxon>
    </lineage>
</organism>
<keyword evidence="4" id="KW-1185">Reference proteome</keyword>
<reference evidence="4" key="1">
    <citation type="submission" date="2017-10" db="EMBL/GenBank/DDBJ databases">
        <title>Rapid genome shrinkage in a self-fertile nematode reveals novel sperm competition proteins.</title>
        <authorList>
            <person name="Yin D."/>
            <person name="Schwarz E.M."/>
            <person name="Thomas C.G."/>
            <person name="Felde R.L."/>
            <person name="Korf I.F."/>
            <person name="Cutter A.D."/>
            <person name="Schartner C.M."/>
            <person name="Ralston E.J."/>
            <person name="Meyer B.J."/>
            <person name="Haag E.S."/>
        </authorList>
    </citation>
    <scope>NUCLEOTIDE SEQUENCE [LARGE SCALE GENOMIC DNA]</scope>
    <source>
        <strain evidence="4">JU1422</strain>
    </source>
</reference>
<dbReference type="Proteomes" id="UP000230233">
    <property type="component" value="Chromosome II"/>
</dbReference>
<evidence type="ECO:0000313" key="3">
    <source>
        <dbReference type="EMBL" id="PIC49427.1"/>
    </source>
</evidence>
<keyword evidence="2" id="KW-0812">Transmembrane</keyword>
<protein>
    <submittedName>
        <fullName evidence="3">Uncharacterized protein</fullName>
    </submittedName>
</protein>
<keyword evidence="2" id="KW-0472">Membrane</keyword>
<evidence type="ECO:0000256" key="1">
    <source>
        <dbReference type="SAM" id="MobiDB-lite"/>
    </source>
</evidence>
<keyword evidence="2" id="KW-1133">Transmembrane helix</keyword>
<evidence type="ECO:0000256" key="2">
    <source>
        <dbReference type="SAM" id="Phobius"/>
    </source>
</evidence>
<feature type="region of interest" description="Disordered" evidence="1">
    <location>
        <begin position="100"/>
        <end position="130"/>
    </location>
</feature>
<feature type="transmembrane region" description="Helical" evidence="2">
    <location>
        <begin position="72"/>
        <end position="96"/>
    </location>
</feature>
<sequence length="130" mass="14014">MPPDFLKNKKSFASSCKPEETKVLKDTCDKFYVKSTKKGDKDTIGYGFCCETLKVCPPSDNSGSSPFYSQTWFFAVCGGVGLLLIGVIAAVVYFFCIRKKKGGGKSGGGMKSSKKGKTSKTSKSKSEALF</sequence>
<dbReference type="EMBL" id="PDUG01000002">
    <property type="protein sequence ID" value="PIC49427.1"/>
    <property type="molecule type" value="Genomic_DNA"/>
</dbReference>
<comment type="caution">
    <text evidence="3">The sequence shown here is derived from an EMBL/GenBank/DDBJ whole genome shotgun (WGS) entry which is preliminary data.</text>
</comment>